<dbReference type="PANTHER" id="PTHR37038:SF12">
    <property type="entry name" value="TRANSCRIPTIONAL REGULATOR"/>
    <property type="match status" value="1"/>
</dbReference>
<dbReference type="STRING" id="1423754.FC39_GL000715"/>
<dbReference type="OrthoDB" id="2327234at2"/>
<keyword evidence="3" id="KW-1185">Reference proteome</keyword>
<dbReference type="CDD" id="cd00093">
    <property type="entry name" value="HTH_XRE"/>
    <property type="match status" value="1"/>
</dbReference>
<dbReference type="AlphaFoldDB" id="A0A0R1YH45"/>
<sequence length="284" mass="33758">MNNKYGLKFRNLRKRQHITLVEAANGITSKSSLQRWEQGKDNLSFNQVLLLLKRIHIQPMEFLETITSSQLYRIANKINIAYVKSDKQALHKYALENIAKYRSNPQDINSFFESCIACNFYNDLFNENLLNYKEINQLTSNLINIDEWNYEYLFYFGNTLGLLDSSSIYRLSISLINYSNNEKIFNRKWYDDVLNTLLNAITSLIRKDYKKAQLLLNKFNKLQISDRHAYEKIHAKMFQAYINYIETKNDIEIQRIIEYIKFLDLPELEDGFQTGFKQIKRIYG</sequence>
<dbReference type="Gene3D" id="1.10.260.40">
    <property type="entry name" value="lambda repressor-like DNA-binding domains"/>
    <property type="match status" value="1"/>
</dbReference>
<dbReference type="Proteomes" id="UP000051223">
    <property type="component" value="Unassembled WGS sequence"/>
</dbReference>
<reference evidence="2 3" key="1">
    <citation type="journal article" date="2015" name="Genome Announc.">
        <title>Expanding the biotechnology potential of lactobacilli through comparative genomics of 213 strains and associated genera.</title>
        <authorList>
            <person name="Sun Z."/>
            <person name="Harris H.M."/>
            <person name="McCann A."/>
            <person name="Guo C."/>
            <person name="Argimon S."/>
            <person name="Zhang W."/>
            <person name="Yang X."/>
            <person name="Jeffery I.B."/>
            <person name="Cooney J.C."/>
            <person name="Kagawa T.F."/>
            <person name="Liu W."/>
            <person name="Song Y."/>
            <person name="Salvetti E."/>
            <person name="Wrobel A."/>
            <person name="Rasinkangas P."/>
            <person name="Parkhill J."/>
            <person name="Rea M.C."/>
            <person name="O'Sullivan O."/>
            <person name="Ritari J."/>
            <person name="Douillard F.P."/>
            <person name="Paul Ross R."/>
            <person name="Yang R."/>
            <person name="Briner A.E."/>
            <person name="Felis G.E."/>
            <person name="de Vos W.M."/>
            <person name="Barrangou R."/>
            <person name="Klaenhammer T.R."/>
            <person name="Caufield P.W."/>
            <person name="Cui Y."/>
            <person name="Zhang H."/>
            <person name="O'Toole P.W."/>
        </authorList>
    </citation>
    <scope>NUCLEOTIDE SEQUENCE [LARGE SCALE GENOMIC DNA]</scope>
    <source>
        <strain evidence="2 3">DSM 5661</strain>
    </source>
</reference>
<comment type="caution">
    <text evidence="2">The sequence shown here is derived from an EMBL/GenBank/DDBJ whole genome shotgun (WGS) entry which is preliminary data.</text>
</comment>
<organism evidence="2 3">
    <name type="scientific">Lactobacillus hamsteri DSM 5661 = JCM 6256</name>
    <dbReference type="NCBI Taxonomy" id="1423754"/>
    <lineage>
        <taxon>Bacteria</taxon>
        <taxon>Bacillati</taxon>
        <taxon>Bacillota</taxon>
        <taxon>Bacilli</taxon>
        <taxon>Lactobacillales</taxon>
        <taxon>Lactobacillaceae</taxon>
        <taxon>Lactobacillus</taxon>
    </lineage>
</organism>
<dbReference type="GO" id="GO:0003677">
    <property type="term" value="F:DNA binding"/>
    <property type="evidence" value="ECO:0007669"/>
    <property type="project" value="InterPro"/>
</dbReference>
<feature type="domain" description="HTH cro/C1-type" evidence="1">
    <location>
        <begin position="9"/>
        <end position="63"/>
    </location>
</feature>
<gene>
    <name evidence="2" type="ORF">FC39_GL000715</name>
</gene>
<dbReference type="PATRIC" id="fig|1423754.3.peg.736"/>
<dbReference type="PROSITE" id="PS50943">
    <property type="entry name" value="HTH_CROC1"/>
    <property type="match status" value="1"/>
</dbReference>
<evidence type="ECO:0000313" key="2">
    <source>
        <dbReference type="EMBL" id="KRM40244.1"/>
    </source>
</evidence>
<dbReference type="SUPFAM" id="SSF47413">
    <property type="entry name" value="lambda repressor-like DNA-binding domains"/>
    <property type="match status" value="1"/>
</dbReference>
<protein>
    <submittedName>
        <fullName evidence="2">Transcriptional regulator</fullName>
    </submittedName>
</protein>
<accession>A0A0R1YH45</accession>
<proteinExistence type="predicted"/>
<evidence type="ECO:0000259" key="1">
    <source>
        <dbReference type="PROSITE" id="PS50943"/>
    </source>
</evidence>
<evidence type="ECO:0000313" key="3">
    <source>
        <dbReference type="Proteomes" id="UP000051223"/>
    </source>
</evidence>
<dbReference type="Pfam" id="PF21259">
    <property type="entry name" value="Rgg_C"/>
    <property type="match status" value="1"/>
</dbReference>
<dbReference type="SMART" id="SM00530">
    <property type="entry name" value="HTH_XRE"/>
    <property type="match status" value="1"/>
</dbReference>
<dbReference type="NCBIfam" id="TIGR01716">
    <property type="entry name" value="RGG_Cterm"/>
    <property type="match status" value="1"/>
</dbReference>
<name>A0A0R1YH45_9LACO</name>
<dbReference type="InterPro" id="IPR010982">
    <property type="entry name" value="Lambda_DNA-bd_dom_sf"/>
</dbReference>
<dbReference type="eggNOG" id="ENOG50301QZ">
    <property type="taxonomic scope" value="Bacteria"/>
</dbReference>
<dbReference type="InterPro" id="IPR001387">
    <property type="entry name" value="Cro/C1-type_HTH"/>
</dbReference>
<dbReference type="InterPro" id="IPR053163">
    <property type="entry name" value="HTH-type_regulator_Rgg"/>
</dbReference>
<dbReference type="InterPro" id="IPR010057">
    <property type="entry name" value="Transcription_activator_Rgg_C"/>
</dbReference>
<dbReference type="PANTHER" id="PTHR37038">
    <property type="entry name" value="TRANSCRIPTIONAL REGULATOR-RELATED"/>
    <property type="match status" value="1"/>
</dbReference>
<dbReference type="RefSeq" id="WP_025079841.1">
    <property type="nucleotide sequence ID" value="NZ_AZGI01000025.1"/>
</dbReference>
<dbReference type="EMBL" id="AZGI01000025">
    <property type="protein sequence ID" value="KRM40244.1"/>
    <property type="molecule type" value="Genomic_DNA"/>
</dbReference>